<sequence>MKKILDYQMDNPFEYENGFYITSHPSRMGKLLAHYELYKLITHLPGHIFEFGVHKGCSLIRFATFRELLESPYSRKIYGFDTFTSFPKTDSDLDNGFIDMFAEVAGQPISKAQLMACLDSKKLLNIELIEGNILQSLPEFIAARPETKAALIHIDVDVYQPSKVILEEMVKRMVPGGIIVLDDYGTVEGETRAVDEFFNHHAKVEKLPISHIPCFIRI</sequence>
<organism evidence="1 2">
    <name type="scientific">Paraglaciecola hydrolytica</name>
    <dbReference type="NCBI Taxonomy" id="1799789"/>
    <lineage>
        <taxon>Bacteria</taxon>
        <taxon>Pseudomonadati</taxon>
        <taxon>Pseudomonadota</taxon>
        <taxon>Gammaproteobacteria</taxon>
        <taxon>Alteromonadales</taxon>
        <taxon>Alteromonadaceae</taxon>
        <taxon>Paraglaciecola</taxon>
    </lineage>
</organism>
<evidence type="ECO:0000313" key="2">
    <source>
        <dbReference type="Proteomes" id="UP000070299"/>
    </source>
</evidence>
<dbReference type="GO" id="GO:0008168">
    <property type="term" value="F:methyltransferase activity"/>
    <property type="evidence" value="ECO:0007669"/>
    <property type="project" value="UniProtKB-KW"/>
</dbReference>
<dbReference type="AlphaFoldDB" id="A0A148KNQ4"/>
<dbReference type="InterPro" id="IPR008884">
    <property type="entry name" value="TylF_MeTrfase"/>
</dbReference>
<accession>A0A148KNQ4</accession>
<dbReference type="PANTHER" id="PTHR40036">
    <property type="entry name" value="MACROCIN O-METHYLTRANSFERASE"/>
    <property type="match status" value="1"/>
</dbReference>
<dbReference type="OrthoDB" id="9799872at2"/>
<gene>
    <name evidence="1" type="ORF">AX660_20655</name>
</gene>
<dbReference type="Proteomes" id="UP000070299">
    <property type="component" value="Unassembled WGS sequence"/>
</dbReference>
<keyword evidence="2" id="KW-1185">Reference proteome</keyword>
<reference evidence="2" key="1">
    <citation type="submission" date="2016-02" db="EMBL/GenBank/DDBJ databases">
        <authorList>
            <person name="Schultz-Johansen M."/>
            <person name="Glaring M.A."/>
            <person name="Bech P.K."/>
            <person name="Stougaard P."/>
        </authorList>
    </citation>
    <scope>NUCLEOTIDE SEQUENCE [LARGE SCALE GENOMIC DNA]</scope>
    <source>
        <strain evidence="2">S66</strain>
    </source>
</reference>
<dbReference type="SUPFAM" id="SSF53335">
    <property type="entry name" value="S-adenosyl-L-methionine-dependent methyltransferases"/>
    <property type="match status" value="1"/>
</dbReference>
<dbReference type="RefSeq" id="WP_068379713.1">
    <property type="nucleotide sequence ID" value="NZ_LSNE01000009.1"/>
</dbReference>
<dbReference type="PANTHER" id="PTHR40036:SF1">
    <property type="entry name" value="MACROCIN O-METHYLTRANSFERASE"/>
    <property type="match status" value="1"/>
</dbReference>
<evidence type="ECO:0000313" key="1">
    <source>
        <dbReference type="EMBL" id="KXI27920.1"/>
    </source>
</evidence>
<keyword evidence="1" id="KW-0489">Methyltransferase</keyword>
<dbReference type="EMBL" id="LSNE01000009">
    <property type="protein sequence ID" value="KXI27920.1"/>
    <property type="molecule type" value="Genomic_DNA"/>
</dbReference>
<proteinExistence type="predicted"/>
<keyword evidence="1" id="KW-0808">Transferase</keyword>
<dbReference type="STRING" id="1799789.AX660_20655"/>
<comment type="caution">
    <text evidence="1">The sequence shown here is derived from an EMBL/GenBank/DDBJ whole genome shotgun (WGS) entry which is preliminary data.</text>
</comment>
<protein>
    <submittedName>
        <fullName evidence="1">dTDP-6-deoxy-L-hexose 3-O-methyltransferase</fullName>
    </submittedName>
</protein>
<dbReference type="GO" id="GO:0032259">
    <property type="term" value="P:methylation"/>
    <property type="evidence" value="ECO:0007669"/>
    <property type="project" value="UniProtKB-KW"/>
</dbReference>
<dbReference type="Gene3D" id="3.40.50.150">
    <property type="entry name" value="Vaccinia Virus protein VP39"/>
    <property type="match status" value="1"/>
</dbReference>
<dbReference type="Pfam" id="PF05711">
    <property type="entry name" value="TylF"/>
    <property type="match status" value="1"/>
</dbReference>
<dbReference type="InterPro" id="IPR029063">
    <property type="entry name" value="SAM-dependent_MTases_sf"/>
</dbReference>
<name>A0A148KNQ4_9ALTE</name>